<organism evidence="1 2">
    <name type="scientific">Geobacter hydrogenophilus</name>
    <dbReference type="NCBI Taxonomy" id="40983"/>
    <lineage>
        <taxon>Bacteria</taxon>
        <taxon>Pseudomonadati</taxon>
        <taxon>Thermodesulfobacteriota</taxon>
        <taxon>Desulfuromonadia</taxon>
        <taxon>Geobacterales</taxon>
        <taxon>Geobacteraceae</taxon>
        <taxon>Geobacter</taxon>
    </lineage>
</organism>
<evidence type="ECO:0000313" key="1">
    <source>
        <dbReference type="EMBL" id="GLI40094.1"/>
    </source>
</evidence>
<dbReference type="Proteomes" id="UP001144352">
    <property type="component" value="Unassembled WGS sequence"/>
</dbReference>
<comment type="caution">
    <text evidence="1">The sequence shown here is derived from an EMBL/GenBank/DDBJ whole genome shotgun (WGS) entry which is preliminary data.</text>
</comment>
<dbReference type="EMBL" id="BSDS01000002">
    <property type="protein sequence ID" value="GLI40094.1"/>
    <property type="molecule type" value="Genomic_DNA"/>
</dbReference>
<gene>
    <name evidence="1" type="ORF">GHYDROH2_35950</name>
</gene>
<dbReference type="AlphaFoldDB" id="A0A9W6LEY4"/>
<dbReference type="Pfam" id="PF07505">
    <property type="entry name" value="DUF5131"/>
    <property type="match status" value="1"/>
</dbReference>
<name>A0A9W6LEY4_9BACT</name>
<dbReference type="InterPro" id="IPR011101">
    <property type="entry name" value="DUF5131"/>
</dbReference>
<keyword evidence="2" id="KW-1185">Reference proteome</keyword>
<protein>
    <submittedName>
        <fullName evidence="1">Uncharacterized protein</fullName>
    </submittedName>
</protein>
<proteinExistence type="predicted"/>
<sequence length="261" mass="29594">MFASDSNEVKAGLEMFNRLRQGIFWDDAWEVLIRRDTVDREALWRPFGEKEGKVWIVGGDPFHPFLPVEQLDAMLSVVASSPQHLFVAVTDYPEHSFQRLYATSPDFPYRLLEEDDTLNNLWFLVRVRDQEEADLRVPATIALKNCWVADGVRWPMVGILAEPLRGGLDLRQVNSLCLAGFGAIDWVVCGGAGDGDASHLSDWARDLRDQAEERGIPFLYTGEGRLLDGRTWDEAPLFRSEPNHLRIFDHCRANPIRSAAA</sequence>
<reference evidence="1" key="1">
    <citation type="submission" date="2022-12" db="EMBL/GenBank/DDBJ databases">
        <title>Reference genome sequencing for broad-spectrum identification of bacterial and archaeal isolates by mass spectrometry.</title>
        <authorList>
            <person name="Sekiguchi Y."/>
            <person name="Tourlousse D.M."/>
        </authorList>
    </citation>
    <scope>NUCLEOTIDE SEQUENCE</scope>
    <source>
        <strain evidence="1">H2</strain>
    </source>
</reference>
<accession>A0A9W6LEY4</accession>
<evidence type="ECO:0000313" key="2">
    <source>
        <dbReference type="Proteomes" id="UP001144352"/>
    </source>
</evidence>